<gene>
    <name evidence="1" type="ORF">B7R22_05610</name>
</gene>
<dbReference type="EMBL" id="NBXB01000017">
    <property type="protein sequence ID" value="RFA15877.1"/>
    <property type="molecule type" value="Genomic_DNA"/>
</dbReference>
<reference evidence="1 2" key="1">
    <citation type="submission" date="2017-04" db="EMBL/GenBank/DDBJ databases">
        <title>Comparative genome analysis of Subtercola boreus.</title>
        <authorList>
            <person name="Cho Y.-J."/>
            <person name="Cho A."/>
            <person name="Kim O.-S."/>
            <person name="Lee J.-I."/>
        </authorList>
    </citation>
    <scope>NUCLEOTIDE SEQUENCE [LARGE SCALE GENOMIC DNA]</scope>
    <source>
        <strain evidence="1 2">P27479</strain>
    </source>
</reference>
<comment type="caution">
    <text evidence="1">The sequence shown here is derived from an EMBL/GenBank/DDBJ whole genome shotgun (WGS) entry which is preliminary data.</text>
</comment>
<evidence type="ECO:0000313" key="1">
    <source>
        <dbReference type="EMBL" id="RFA15877.1"/>
    </source>
</evidence>
<protein>
    <submittedName>
        <fullName evidence="1">Uncharacterized protein</fullName>
    </submittedName>
</protein>
<sequence>MLATKSAMQSFVAEHRAWRSASFSDPRGPFAIACDPRRQVGRASSHCYVMVEDPPGTTTFVLPFCPAIEIAWMEASKWSTATLLELGEQSGLRPRVVEGDRTPLALQFDDGFFIELKGNRLIFGWRKPVDRISD</sequence>
<accession>A0A3E0W430</accession>
<organism evidence="1 2">
    <name type="scientific">Subtercola boreus</name>
    <dbReference type="NCBI Taxonomy" id="120213"/>
    <lineage>
        <taxon>Bacteria</taxon>
        <taxon>Bacillati</taxon>
        <taxon>Actinomycetota</taxon>
        <taxon>Actinomycetes</taxon>
        <taxon>Micrococcales</taxon>
        <taxon>Microbacteriaceae</taxon>
        <taxon>Subtercola</taxon>
    </lineage>
</organism>
<dbReference type="Proteomes" id="UP000256541">
    <property type="component" value="Unassembled WGS sequence"/>
</dbReference>
<proteinExistence type="predicted"/>
<name>A0A3E0W430_9MICO</name>
<dbReference type="AlphaFoldDB" id="A0A3E0W430"/>
<evidence type="ECO:0000313" key="2">
    <source>
        <dbReference type="Proteomes" id="UP000256541"/>
    </source>
</evidence>